<sequence>MNTYRAFLQSQMNPFGVVALAICVLLTCPATSFAEDNAKDEFTTTREIIGDYQRITTPNGVEESFIVNLNGARQYVSVRGNDRANPIILFVHGGPAAPEMPIAWAFQDPWEEFFTVVQWDQRAAGKSFPLNEPQDMLPTLKPEQYRDDVISLIEHLNERYGKRKVILMGHSWGSIPGLMTAAERPDLLHAYVSLGQIIDFREGERIGFEQILRVAREDGNSEAIAELEGLEPYPGDGDFSIEKIGVQRKWSIQYGYLSAGRNSARAYFRAHRLSPEYGPADVMAWQQGSAFTIQNLLPKLADVSFKDVTALDVPVFMFMGRHDYTTPNEPVVEWLTKLDAPHKQEVWFENSAHVIPADEPGKALFKLVTQVRPFAVNAGDGAPIE</sequence>
<dbReference type="InterPro" id="IPR005944">
    <property type="entry name" value="Pro_iminopeptidase"/>
</dbReference>
<keyword evidence="6" id="KW-0031">Aminopeptidase</keyword>
<dbReference type="SUPFAM" id="SSF53474">
    <property type="entry name" value="alpha/beta-Hydrolases"/>
    <property type="match status" value="1"/>
</dbReference>
<reference evidence="13" key="1">
    <citation type="submission" date="2023-02" db="EMBL/GenBank/DDBJ databases">
        <title>Genome sequence of Hyphococcus flavus.</title>
        <authorList>
            <person name="Rong J.-C."/>
            <person name="Zhao Q."/>
            <person name="Yi M."/>
            <person name="Wu J.-Y."/>
        </authorList>
    </citation>
    <scope>NUCLEOTIDE SEQUENCE</scope>
    <source>
        <strain evidence="13">MCCC 1K03223</strain>
    </source>
</reference>
<evidence type="ECO:0000256" key="11">
    <source>
        <dbReference type="SAM" id="SignalP"/>
    </source>
</evidence>
<evidence type="ECO:0000256" key="5">
    <source>
        <dbReference type="ARBA" id="ARBA00021843"/>
    </source>
</evidence>
<dbReference type="InterPro" id="IPR029058">
    <property type="entry name" value="AB_hydrolase_fold"/>
</dbReference>
<dbReference type="GO" id="GO:0004177">
    <property type="term" value="F:aminopeptidase activity"/>
    <property type="evidence" value="ECO:0007669"/>
    <property type="project" value="UniProtKB-KW"/>
</dbReference>
<feature type="signal peptide" evidence="11">
    <location>
        <begin position="1"/>
        <end position="34"/>
    </location>
</feature>
<dbReference type="EMBL" id="CP118166">
    <property type="protein sequence ID" value="WDI31630.1"/>
    <property type="molecule type" value="Genomic_DNA"/>
</dbReference>
<keyword evidence="11" id="KW-0732">Signal</keyword>
<feature type="chain" id="PRO_5041960747" description="Proline iminopeptidase" evidence="11">
    <location>
        <begin position="35"/>
        <end position="385"/>
    </location>
</feature>
<evidence type="ECO:0000313" key="13">
    <source>
        <dbReference type="EMBL" id="WDI31630.1"/>
    </source>
</evidence>
<dbReference type="PRINTS" id="PR00793">
    <property type="entry name" value="PROAMNOPTASE"/>
</dbReference>
<accession>A0AAF0CBR2</accession>
<dbReference type="InterPro" id="IPR002410">
    <property type="entry name" value="Peptidase_S33"/>
</dbReference>
<dbReference type="Pfam" id="PF00561">
    <property type="entry name" value="Abhydrolase_1"/>
    <property type="match status" value="1"/>
</dbReference>
<dbReference type="InterPro" id="IPR000073">
    <property type="entry name" value="AB_hydrolase_1"/>
</dbReference>
<dbReference type="PANTHER" id="PTHR43722:SF1">
    <property type="entry name" value="PROLINE IMINOPEPTIDASE"/>
    <property type="match status" value="1"/>
</dbReference>
<dbReference type="GO" id="GO:0006508">
    <property type="term" value="P:proteolysis"/>
    <property type="evidence" value="ECO:0007669"/>
    <property type="project" value="UniProtKB-KW"/>
</dbReference>
<gene>
    <name evidence="13" type="ORF">PUV54_00285</name>
</gene>
<protein>
    <recommendedName>
        <fullName evidence="5">Proline iminopeptidase</fullName>
        <ecNumber evidence="4">3.4.11.5</ecNumber>
    </recommendedName>
    <alternativeName>
        <fullName evidence="10">Prolyl aminopeptidase</fullName>
    </alternativeName>
</protein>
<keyword evidence="7" id="KW-0963">Cytoplasm</keyword>
<comment type="subcellular location">
    <subcellularLocation>
        <location evidence="2">Cytoplasm</location>
    </subcellularLocation>
</comment>
<dbReference type="PANTHER" id="PTHR43722">
    <property type="entry name" value="PROLINE IMINOPEPTIDASE"/>
    <property type="match status" value="1"/>
</dbReference>
<keyword evidence="14" id="KW-1185">Reference proteome</keyword>
<keyword evidence="9 13" id="KW-0378">Hydrolase</keyword>
<evidence type="ECO:0000256" key="3">
    <source>
        <dbReference type="ARBA" id="ARBA00010088"/>
    </source>
</evidence>
<name>A0AAF0CBR2_9PROT</name>
<dbReference type="KEGG" id="hfl:PUV54_00285"/>
<evidence type="ECO:0000256" key="2">
    <source>
        <dbReference type="ARBA" id="ARBA00004496"/>
    </source>
</evidence>
<dbReference type="GO" id="GO:0005737">
    <property type="term" value="C:cytoplasm"/>
    <property type="evidence" value="ECO:0007669"/>
    <property type="project" value="UniProtKB-SubCell"/>
</dbReference>
<dbReference type="Gene3D" id="3.40.50.1820">
    <property type="entry name" value="alpha/beta hydrolase"/>
    <property type="match status" value="1"/>
</dbReference>
<feature type="domain" description="AB hydrolase-1" evidence="12">
    <location>
        <begin position="86"/>
        <end position="359"/>
    </location>
</feature>
<keyword evidence="8" id="KW-0645">Protease</keyword>
<evidence type="ECO:0000256" key="7">
    <source>
        <dbReference type="ARBA" id="ARBA00022490"/>
    </source>
</evidence>
<evidence type="ECO:0000256" key="1">
    <source>
        <dbReference type="ARBA" id="ARBA00001585"/>
    </source>
</evidence>
<evidence type="ECO:0000256" key="6">
    <source>
        <dbReference type="ARBA" id="ARBA00022438"/>
    </source>
</evidence>
<evidence type="ECO:0000256" key="10">
    <source>
        <dbReference type="ARBA" id="ARBA00029605"/>
    </source>
</evidence>
<comment type="catalytic activity">
    <reaction evidence="1">
        <text>Release of N-terminal proline from a peptide.</text>
        <dbReference type="EC" id="3.4.11.5"/>
    </reaction>
</comment>
<dbReference type="Proteomes" id="UP001214043">
    <property type="component" value="Chromosome"/>
</dbReference>
<organism evidence="13 14">
    <name type="scientific">Hyphococcus flavus</name>
    <dbReference type="NCBI Taxonomy" id="1866326"/>
    <lineage>
        <taxon>Bacteria</taxon>
        <taxon>Pseudomonadati</taxon>
        <taxon>Pseudomonadota</taxon>
        <taxon>Alphaproteobacteria</taxon>
        <taxon>Parvularculales</taxon>
        <taxon>Parvularculaceae</taxon>
        <taxon>Hyphococcus</taxon>
    </lineage>
</organism>
<evidence type="ECO:0000256" key="9">
    <source>
        <dbReference type="ARBA" id="ARBA00022801"/>
    </source>
</evidence>
<evidence type="ECO:0000256" key="8">
    <source>
        <dbReference type="ARBA" id="ARBA00022670"/>
    </source>
</evidence>
<proteinExistence type="inferred from homology"/>
<dbReference type="EC" id="3.4.11.5" evidence="4"/>
<evidence type="ECO:0000259" key="12">
    <source>
        <dbReference type="Pfam" id="PF00561"/>
    </source>
</evidence>
<dbReference type="AlphaFoldDB" id="A0AAF0CBR2"/>
<dbReference type="RefSeq" id="WP_274493517.1">
    <property type="nucleotide sequence ID" value="NZ_CP118166.1"/>
</dbReference>
<evidence type="ECO:0000313" key="14">
    <source>
        <dbReference type="Proteomes" id="UP001214043"/>
    </source>
</evidence>
<evidence type="ECO:0000256" key="4">
    <source>
        <dbReference type="ARBA" id="ARBA00012568"/>
    </source>
</evidence>
<comment type="similarity">
    <text evidence="3">Belongs to the peptidase S33 family.</text>
</comment>